<dbReference type="GO" id="GO:0038023">
    <property type="term" value="F:signaling receptor activity"/>
    <property type="evidence" value="ECO:0007669"/>
    <property type="project" value="InterPro"/>
</dbReference>
<feature type="transmembrane region" description="Helical" evidence="8">
    <location>
        <begin position="145"/>
        <end position="165"/>
    </location>
</feature>
<sequence>DEYSNNTGSDSMTILKQECENYDQNFLHVSVLPAVTIILLLSLVERRKRTFACERNVLCLSGWFGITVPVDFTSTQENRWSYAFAFGAVTQHMVSLTFGISNPLPFTLPPYLKVFMYMAAAIKVGVACMPLFICVSTSNQLLGGILGLLYAVFWFSLQIWELVWCSDSANKGGLRHHLLDHEW</sequence>
<dbReference type="Pfam" id="PF14752">
    <property type="entry name" value="RBP_receptor"/>
    <property type="match status" value="1"/>
</dbReference>
<keyword evidence="5 8" id="KW-1133">Transmembrane helix</keyword>
<evidence type="ECO:0000256" key="5">
    <source>
        <dbReference type="ARBA" id="ARBA00022989"/>
    </source>
</evidence>
<keyword evidence="2" id="KW-0813">Transport</keyword>
<organism evidence="9 10">
    <name type="scientific">Clarias magur</name>
    <name type="common">Asian catfish</name>
    <name type="synonym">Macropteronotus magur</name>
    <dbReference type="NCBI Taxonomy" id="1594786"/>
    <lineage>
        <taxon>Eukaryota</taxon>
        <taxon>Metazoa</taxon>
        <taxon>Chordata</taxon>
        <taxon>Craniata</taxon>
        <taxon>Vertebrata</taxon>
        <taxon>Euteleostomi</taxon>
        <taxon>Actinopterygii</taxon>
        <taxon>Neopterygii</taxon>
        <taxon>Teleostei</taxon>
        <taxon>Ostariophysi</taxon>
        <taxon>Siluriformes</taxon>
        <taxon>Clariidae</taxon>
        <taxon>Clarias</taxon>
    </lineage>
</organism>
<dbReference type="EMBL" id="QNUK01001714">
    <property type="protein sequence ID" value="KAF5880074.1"/>
    <property type="molecule type" value="Genomic_DNA"/>
</dbReference>
<evidence type="ECO:0000256" key="8">
    <source>
        <dbReference type="SAM" id="Phobius"/>
    </source>
</evidence>
<gene>
    <name evidence="9" type="primary">Stra6l</name>
    <name evidence="9" type="ORF">DAT39_023424</name>
</gene>
<evidence type="ECO:0000256" key="6">
    <source>
        <dbReference type="ARBA" id="ARBA00023136"/>
    </source>
</evidence>
<evidence type="ECO:0000256" key="2">
    <source>
        <dbReference type="ARBA" id="ARBA00022448"/>
    </source>
</evidence>
<comment type="caution">
    <text evidence="9">The sequence shown here is derived from an EMBL/GenBank/DDBJ whole genome shotgun (WGS) entry which is preliminary data.</text>
</comment>
<evidence type="ECO:0000256" key="7">
    <source>
        <dbReference type="ARBA" id="ARBA00023170"/>
    </source>
</evidence>
<evidence type="ECO:0000313" key="10">
    <source>
        <dbReference type="Proteomes" id="UP000727407"/>
    </source>
</evidence>
<dbReference type="Proteomes" id="UP000727407">
    <property type="component" value="Unassembled WGS sequence"/>
</dbReference>
<dbReference type="GO" id="GO:0005886">
    <property type="term" value="C:plasma membrane"/>
    <property type="evidence" value="ECO:0007669"/>
    <property type="project" value="UniProtKB-SubCell"/>
</dbReference>
<keyword evidence="4 8" id="KW-0812">Transmembrane</keyword>
<dbReference type="InterPro" id="IPR026612">
    <property type="entry name" value="STRA6-like"/>
</dbReference>
<keyword evidence="10" id="KW-1185">Reference proteome</keyword>
<feature type="transmembrane region" description="Helical" evidence="8">
    <location>
        <begin position="80"/>
        <end position="102"/>
    </location>
</feature>
<dbReference type="PANTHER" id="PTHR21444">
    <property type="entry name" value="COILED-COIL DOMAIN-CONTAINING PROTEIN 180"/>
    <property type="match status" value="1"/>
</dbReference>
<dbReference type="GO" id="GO:0034632">
    <property type="term" value="F:retinol transmembrane transporter activity"/>
    <property type="evidence" value="ECO:0007669"/>
    <property type="project" value="InterPro"/>
</dbReference>
<feature type="non-terminal residue" evidence="9">
    <location>
        <position position="183"/>
    </location>
</feature>
<protein>
    <submittedName>
        <fullName evidence="9">Stimulated by retinoic acid 6 protein-like isoform X1</fullName>
    </submittedName>
</protein>
<evidence type="ECO:0000256" key="3">
    <source>
        <dbReference type="ARBA" id="ARBA00022475"/>
    </source>
</evidence>
<feature type="transmembrane region" description="Helical" evidence="8">
    <location>
        <begin position="114"/>
        <end position="133"/>
    </location>
</feature>
<comment type="subcellular location">
    <subcellularLocation>
        <location evidence="1">Cell membrane</location>
        <topology evidence="1">Multi-pass membrane protein</topology>
    </subcellularLocation>
</comment>
<evidence type="ECO:0000313" key="9">
    <source>
        <dbReference type="EMBL" id="KAF5880074.1"/>
    </source>
</evidence>
<dbReference type="GO" id="GO:0071939">
    <property type="term" value="P:vitamin A import into cell"/>
    <property type="evidence" value="ECO:0007669"/>
    <property type="project" value="TreeGrafter"/>
</dbReference>
<reference evidence="9" key="1">
    <citation type="submission" date="2020-07" db="EMBL/GenBank/DDBJ databases">
        <title>Clarias magur genome sequencing, assembly and annotation.</title>
        <authorList>
            <person name="Kushwaha B."/>
            <person name="Kumar R."/>
            <person name="Das P."/>
            <person name="Joshi C.G."/>
            <person name="Kumar D."/>
            <person name="Nagpure N.S."/>
            <person name="Pandey M."/>
            <person name="Agarwal S."/>
            <person name="Srivastava S."/>
            <person name="Singh M."/>
            <person name="Sahoo L."/>
            <person name="Jayasankar P."/>
            <person name="Meher P.K."/>
            <person name="Koringa P.G."/>
            <person name="Iquebal M.A."/>
            <person name="Das S.P."/>
            <person name="Bit A."/>
            <person name="Patnaik S."/>
            <person name="Patel N."/>
            <person name="Shah T.M."/>
            <person name="Hinsu A."/>
            <person name="Jena J.K."/>
        </authorList>
    </citation>
    <scope>NUCLEOTIDE SEQUENCE</scope>
    <source>
        <strain evidence="9">CIFAMagur01</strain>
        <tissue evidence="9">Testis</tissue>
    </source>
</reference>
<proteinExistence type="predicted"/>
<evidence type="ECO:0000256" key="4">
    <source>
        <dbReference type="ARBA" id="ARBA00022692"/>
    </source>
</evidence>
<feature type="transmembrane region" description="Helical" evidence="8">
    <location>
        <begin position="26"/>
        <end position="44"/>
    </location>
</feature>
<keyword evidence="6 8" id="KW-0472">Membrane</keyword>
<dbReference type="AlphaFoldDB" id="A0A8J4T9U1"/>
<dbReference type="OrthoDB" id="2376984at2759"/>
<keyword evidence="3" id="KW-1003">Cell membrane</keyword>
<keyword evidence="7" id="KW-0675">Receptor</keyword>
<accession>A0A8J4T9U1</accession>
<name>A0A8J4T9U1_CLAMG</name>
<evidence type="ECO:0000256" key="1">
    <source>
        <dbReference type="ARBA" id="ARBA00004651"/>
    </source>
</evidence>
<feature type="non-terminal residue" evidence="9">
    <location>
        <position position="1"/>
    </location>
</feature>
<dbReference type="PANTHER" id="PTHR21444:SF15">
    <property type="entry name" value="RECEPTOR FOR RETINOL UPTAKE STRA6"/>
    <property type="match status" value="1"/>
</dbReference>